<dbReference type="Pfam" id="PF00069">
    <property type="entry name" value="Pkinase"/>
    <property type="match status" value="1"/>
</dbReference>
<comment type="caution">
    <text evidence="11">The sequence shown here is derived from an EMBL/GenBank/DDBJ whole genome shotgun (WGS) entry which is preliminary data.</text>
</comment>
<dbReference type="InterPro" id="IPR031636">
    <property type="entry name" value="PknG_TPR"/>
</dbReference>
<evidence type="ECO:0000313" key="11">
    <source>
        <dbReference type="EMBL" id="RFS87303.1"/>
    </source>
</evidence>
<evidence type="ECO:0000256" key="5">
    <source>
        <dbReference type="ARBA" id="ARBA00022777"/>
    </source>
</evidence>
<keyword evidence="3" id="KW-0808">Transferase</keyword>
<dbReference type="InterPro" id="IPR011990">
    <property type="entry name" value="TPR-like_helical_dom_sf"/>
</dbReference>
<keyword evidence="12" id="KW-1185">Reference proteome</keyword>
<keyword evidence="4" id="KW-0547">Nucleotide-binding</keyword>
<dbReference type="Gene3D" id="3.30.200.20">
    <property type="entry name" value="Phosphorylase Kinase, domain 1"/>
    <property type="match status" value="1"/>
</dbReference>
<dbReference type="RefSeq" id="WP_117397751.1">
    <property type="nucleotide sequence ID" value="NZ_QVNQ01000001.1"/>
</dbReference>
<proteinExistence type="predicted"/>
<sequence>MDSRRVDVCPHCGKGAVRSGFCDYCGMAPPPRVPGAPPTMPWPGPSAPGPGRGVHAPSRRLTPYGLLEMAGVPPVPYRDPERATLPVTAGDESVPPLRPGEMVGGQYEVQGCLAHGGQGRIYIAHDNNVGHWVVLKGLLDTRADAADVPESERAALASVSHPNIVKIHNFVRHPAGAEGAQRYIVMEYVGGRSLQELLDDRRRDEGSEAVLPLDHVIAYGIEMLWALNYLHARRILYCDLKPANVMQCEQRITLIDLGAAWRMDGRRPNAPIYGTQGFGAPELPAHNPSIGSDLYTVGRTMAVLSFDFDYTGEFEHTLPARDEVPVLKRFDSYDRLLRRATHPDPARRFGGAAEMAEQLFGVLREVMSVPRNADPWPVPSRLFGRERIAAGTEIVTSPRTGPALGTLGPAEAAAALPIPAIDELDPNPELVELAALEPEEIVEALTGRAGERASGLRTEEKLVLVQAHLDLGRRSEADGLLAELIEPPPQPRPTEPGGDERHDPDGDWRIRWYAGVSALVAGEYAAAEALFDELYDRMPGEAAPKLALAFCCEGSGDLPEAARRYESVWRTDRGYLSAAFGLARVRLAMADRGGAVDALDGVPSLSSHYGAAQLAAMAATLRGRPSRQLRLEDLRDAAKRLDHARVDGERRRRLVVELLEAALAWAEARGEEHPDTLLIGAPLTRNALRRELEQNYRALAKAAEDDDARHALVDKANAVRPRTLLGP</sequence>
<organism evidence="11 12">
    <name type="scientific">Actinomadura spongiicola</name>
    <dbReference type="NCBI Taxonomy" id="2303421"/>
    <lineage>
        <taxon>Bacteria</taxon>
        <taxon>Bacillati</taxon>
        <taxon>Actinomycetota</taxon>
        <taxon>Actinomycetes</taxon>
        <taxon>Streptosporangiales</taxon>
        <taxon>Thermomonosporaceae</taxon>
        <taxon>Actinomadura</taxon>
    </lineage>
</organism>
<dbReference type="Proteomes" id="UP000262882">
    <property type="component" value="Unassembled WGS sequence"/>
</dbReference>
<keyword evidence="2 11" id="KW-0723">Serine/threonine-protein kinase</keyword>
<dbReference type="Pfam" id="PF16918">
    <property type="entry name" value="PknG_TPR"/>
    <property type="match status" value="1"/>
</dbReference>
<protein>
    <recommendedName>
        <fullName evidence="1">non-specific serine/threonine protein kinase</fullName>
        <ecNumber evidence="1">2.7.11.1</ecNumber>
    </recommendedName>
</protein>
<dbReference type="GO" id="GO:0005524">
    <property type="term" value="F:ATP binding"/>
    <property type="evidence" value="ECO:0007669"/>
    <property type="project" value="UniProtKB-KW"/>
</dbReference>
<dbReference type="InterPro" id="IPR011009">
    <property type="entry name" value="Kinase-like_dom_sf"/>
</dbReference>
<dbReference type="SMART" id="SM00220">
    <property type="entry name" value="S_TKc"/>
    <property type="match status" value="1"/>
</dbReference>
<keyword evidence="5 11" id="KW-0418">Kinase</keyword>
<dbReference type="PANTHER" id="PTHR24363">
    <property type="entry name" value="SERINE/THREONINE PROTEIN KINASE"/>
    <property type="match status" value="1"/>
</dbReference>
<comment type="catalytic activity">
    <reaction evidence="7">
        <text>L-threonyl-[protein] + ATP = O-phospho-L-threonyl-[protein] + ADP + H(+)</text>
        <dbReference type="Rhea" id="RHEA:46608"/>
        <dbReference type="Rhea" id="RHEA-COMP:11060"/>
        <dbReference type="Rhea" id="RHEA-COMP:11605"/>
        <dbReference type="ChEBI" id="CHEBI:15378"/>
        <dbReference type="ChEBI" id="CHEBI:30013"/>
        <dbReference type="ChEBI" id="CHEBI:30616"/>
        <dbReference type="ChEBI" id="CHEBI:61977"/>
        <dbReference type="ChEBI" id="CHEBI:456216"/>
        <dbReference type="EC" id="2.7.11.1"/>
    </reaction>
</comment>
<evidence type="ECO:0000256" key="6">
    <source>
        <dbReference type="ARBA" id="ARBA00022840"/>
    </source>
</evidence>
<evidence type="ECO:0000256" key="3">
    <source>
        <dbReference type="ARBA" id="ARBA00022679"/>
    </source>
</evidence>
<evidence type="ECO:0000259" key="10">
    <source>
        <dbReference type="PROSITE" id="PS50011"/>
    </source>
</evidence>
<evidence type="ECO:0000256" key="2">
    <source>
        <dbReference type="ARBA" id="ARBA00022527"/>
    </source>
</evidence>
<reference evidence="11 12" key="1">
    <citation type="submission" date="2018-08" db="EMBL/GenBank/DDBJ databases">
        <title>Actinomadura spongicola sp. nov., isolated from marine sponge Leucetta chagosensis.</title>
        <authorList>
            <person name="Li L."/>
            <person name="Lin H.W."/>
        </authorList>
    </citation>
    <scope>NUCLEOTIDE SEQUENCE [LARGE SCALE GENOMIC DNA]</scope>
    <source>
        <strain evidence="11 12">LHW52907</strain>
    </source>
</reference>
<dbReference type="PROSITE" id="PS50011">
    <property type="entry name" value="PROTEIN_KINASE_DOM"/>
    <property type="match status" value="1"/>
</dbReference>
<evidence type="ECO:0000313" key="12">
    <source>
        <dbReference type="Proteomes" id="UP000262882"/>
    </source>
</evidence>
<dbReference type="FunFam" id="1.10.510.10:FF:000306">
    <property type="entry name" value="Serine/threonine protein kinase"/>
    <property type="match status" value="1"/>
</dbReference>
<evidence type="ECO:0000256" key="9">
    <source>
        <dbReference type="SAM" id="MobiDB-lite"/>
    </source>
</evidence>
<dbReference type="EMBL" id="QVNQ01000001">
    <property type="protein sequence ID" value="RFS87303.1"/>
    <property type="molecule type" value="Genomic_DNA"/>
</dbReference>
<feature type="domain" description="Protein kinase" evidence="10">
    <location>
        <begin position="107"/>
        <end position="360"/>
    </location>
</feature>
<evidence type="ECO:0000256" key="4">
    <source>
        <dbReference type="ARBA" id="ARBA00022741"/>
    </source>
</evidence>
<name>A0A372GQC8_9ACTN</name>
<keyword evidence="6" id="KW-0067">ATP-binding</keyword>
<dbReference type="InterPro" id="IPR000719">
    <property type="entry name" value="Prot_kinase_dom"/>
</dbReference>
<dbReference type="Gene3D" id="1.25.40.10">
    <property type="entry name" value="Tetratricopeptide repeat domain"/>
    <property type="match status" value="1"/>
</dbReference>
<evidence type="ECO:0000256" key="7">
    <source>
        <dbReference type="ARBA" id="ARBA00047899"/>
    </source>
</evidence>
<evidence type="ECO:0000256" key="8">
    <source>
        <dbReference type="ARBA" id="ARBA00048679"/>
    </source>
</evidence>
<accession>A0A372GQC8</accession>
<dbReference type="EC" id="2.7.11.1" evidence="1"/>
<dbReference type="OrthoDB" id="137117at2"/>
<dbReference type="PANTHER" id="PTHR24363:SF0">
    <property type="entry name" value="SERINE_THREONINE KINASE LIKE DOMAIN CONTAINING 1"/>
    <property type="match status" value="1"/>
</dbReference>
<feature type="region of interest" description="Disordered" evidence="9">
    <location>
        <begin position="484"/>
        <end position="505"/>
    </location>
</feature>
<dbReference type="GO" id="GO:0004674">
    <property type="term" value="F:protein serine/threonine kinase activity"/>
    <property type="evidence" value="ECO:0007669"/>
    <property type="project" value="UniProtKB-KW"/>
</dbReference>
<gene>
    <name evidence="11" type="ORF">D0T12_03440</name>
</gene>
<comment type="catalytic activity">
    <reaction evidence="8">
        <text>L-seryl-[protein] + ATP = O-phospho-L-seryl-[protein] + ADP + H(+)</text>
        <dbReference type="Rhea" id="RHEA:17989"/>
        <dbReference type="Rhea" id="RHEA-COMP:9863"/>
        <dbReference type="Rhea" id="RHEA-COMP:11604"/>
        <dbReference type="ChEBI" id="CHEBI:15378"/>
        <dbReference type="ChEBI" id="CHEBI:29999"/>
        <dbReference type="ChEBI" id="CHEBI:30616"/>
        <dbReference type="ChEBI" id="CHEBI:83421"/>
        <dbReference type="ChEBI" id="CHEBI:456216"/>
        <dbReference type="EC" id="2.7.11.1"/>
    </reaction>
</comment>
<dbReference type="SUPFAM" id="SSF56112">
    <property type="entry name" value="Protein kinase-like (PK-like)"/>
    <property type="match status" value="1"/>
</dbReference>
<dbReference type="CDD" id="cd14014">
    <property type="entry name" value="STKc_PknB_like"/>
    <property type="match status" value="1"/>
</dbReference>
<evidence type="ECO:0000256" key="1">
    <source>
        <dbReference type="ARBA" id="ARBA00012513"/>
    </source>
</evidence>
<dbReference type="Gene3D" id="1.10.510.10">
    <property type="entry name" value="Transferase(Phosphotransferase) domain 1"/>
    <property type="match status" value="1"/>
</dbReference>
<dbReference type="SUPFAM" id="SSF48452">
    <property type="entry name" value="TPR-like"/>
    <property type="match status" value="1"/>
</dbReference>
<dbReference type="AlphaFoldDB" id="A0A372GQC8"/>